<sequence>MTKNYPAVFETGDIVFTCIGSSLFREVSIASRCWCNHVGIITGHNRDDYFVAESRIPFSGVTTLSAFIQRSAGERYSVRRLQGGLNVEQKLAVMQQMPAHLNKLYHTGFNYDSSRQFCSKFVFDIYREALGIHVGSVETFGQLLKNNPEAGLRFWRFWFLGFIPWERKTVTPASIWQHPALERIFDSPETVGK</sequence>
<dbReference type="EMBL" id="DAAQHH010000017">
    <property type="protein sequence ID" value="HAD9330365.1"/>
    <property type="molecule type" value="Genomic_DNA"/>
</dbReference>
<evidence type="ECO:0000313" key="1">
    <source>
        <dbReference type="EMBL" id="HAD9330365.1"/>
    </source>
</evidence>
<dbReference type="Pfam" id="PF05708">
    <property type="entry name" value="Peptidase_C92"/>
    <property type="match status" value="1"/>
</dbReference>
<reference evidence="1" key="2">
    <citation type="submission" date="2019-01" db="EMBL/GenBank/DDBJ databases">
        <authorList>
            <consortium name="NCBI Pathogen Detection Project"/>
        </authorList>
    </citation>
    <scope>NUCLEOTIDE SEQUENCE</scope>
    <source>
        <strain evidence="1">R17.5973</strain>
    </source>
</reference>
<dbReference type="InterPro" id="IPR038765">
    <property type="entry name" value="Papain-like_cys_pep_sf"/>
</dbReference>
<dbReference type="SUPFAM" id="SSF54001">
    <property type="entry name" value="Cysteine proteinases"/>
    <property type="match status" value="1"/>
</dbReference>
<protein>
    <submittedName>
        <fullName evidence="1">YebB family permuted papain-like enzyme</fullName>
    </submittedName>
</protein>
<name>A0A723C8S3_SALER</name>
<dbReference type="NCBIfam" id="NF008547">
    <property type="entry name" value="PRK11470.1"/>
    <property type="match status" value="1"/>
</dbReference>
<gene>
    <name evidence="1" type="ORF">G1429_24535</name>
</gene>
<comment type="caution">
    <text evidence="1">The sequence shown here is derived from an EMBL/GenBank/DDBJ whole genome shotgun (WGS) entry which is preliminary data.</text>
</comment>
<dbReference type="AlphaFoldDB" id="A0A723C8S3"/>
<proteinExistence type="predicted"/>
<organism evidence="1">
    <name type="scientific">Salmonella enterica</name>
    <name type="common">Salmonella choleraesuis</name>
    <dbReference type="NCBI Taxonomy" id="28901"/>
    <lineage>
        <taxon>Bacteria</taxon>
        <taxon>Pseudomonadati</taxon>
        <taxon>Pseudomonadota</taxon>
        <taxon>Gammaproteobacteria</taxon>
        <taxon>Enterobacterales</taxon>
        <taxon>Enterobacteriaceae</taxon>
        <taxon>Salmonella</taxon>
    </lineage>
</organism>
<reference evidence="1" key="1">
    <citation type="journal article" date="2018" name="Genome Biol.">
        <title>SKESA: strategic k-mer extension for scrupulous assemblies.</title>
        <authorList>
            <person name="Souvorov A."/>
            <person name="Agarwala R."/>
            <person name="Lipman D.J."/>
        </authorList>
    </citation>
    <scope>NUCLEOTIDE SEQUENCE</scope>
    <source>
        <strain evidence="1">R17.5973</strain>
    </source>
</reference>
<dbReference type="InterPro" id="IPR024453">
    <property type="entry name" value="Peptidase_C92"/>
</dbReference>
<dbReference type="Gene3D" id="3.90.1720.10">
    <property type="entry name" value="endopeptidase domain like (from Nostoc punctiforme)"/>
    <property type="match status" value="1"/>
</dbReference>
<accession>A0A723C8S3</accession>